<reference evidence="1" key="1">
    <citation type="submission" date="2023-07" db="EMBL/GenBank/DDBJ databases">
        <title>Black Yeasts Isolated from many extreme environments.</title>
        <authorList>
            <person name="Coleine C."/>
            <person name="Stajich J.E."/>
            <person name="Selbmann L."/>
        </authorList>
    </citation>
    <scope>NUCLEOTIDE SEQUENCE</scope>
    <source>
        <strain evidence="1">CCFEE 5714</strain>
    </source>
</reference>
<name>A0ACC3ND40_9PEZI</name>
<dbReference type="EMBL" id="JAUTXU010000053">
    <property type="protein sequence ID" value="KAK3714817.1"/>
    <property type="molecule type" value="Genomic_DNA"/>
</dbReference>
<dbReference type="Proteomes" id="UP001281147">
    <property type="component" value="Unassembled WGS sequence"/>
</dbReference>
<sequence>MEEPQLSRIGQLPGELRYLIFRYVVLIGDPITIPTKLISTGEDLFDDGDLLDKAEIALPITQPAVALVNRAFRSEALPIFYGENAFVLDKGVDLAEVIPSLRDWIDLLKRYTRTAAEVGARGEHHGTVYLLASVDEKGTLVHSWKGLTDDTYACPSRLNELSEVLERDQLEVGEVLKRVLKACQADMGQMIAKSEQAAHSDSDEGLCTLFD</sequence>
<gene>
    <name evidence="1" type="ORF">LTR37_007552</name>
</gene>
<keyword evidence="2" id="KW-1185">Reference proteome</keyword>
<comment type="caution">
    <text evidence="1">The sequence shown here is derived from an EMBL/GenBank/DDBJ whole genome shotgun (WGS) entry which is preliminary data.</text>
</comment>
<protein>
    <submittedName>
        <fullName evidence="1">Uncharacterized protein</fullName>
    </submittedName>
</protein>
<accession>A0ACC3ND40</accession>
<evidence type="ECO:0000313" key="2">
    <source>
        <dbReference type="Proteomes" id="UP001281147"/>
    </source>
</evidence>
<organism evidence="1 2">
    <name type="scientific">Vermiconidia calcicola</name>
    <dbReference type="NCBI Taxonomy" id="1690605"/>
    <lineage>
        <taxon>Eukaryota</taxon>
        <taxon>Fungi</taxon>
        <taxon>Dikarya</taxon>
        <taxon>Ascomycota</taxon>
        <taxon>Pezizomycotina</taxon>
        <taxon>Dothideomycetes</taxon>
        <taxon>Dothideomycetidae</taxon>
        <taxon>Mycosphaerellales</taxon>
        <taxon>Extremaceae</taxon>
        <taxon>Vermiconidia</taxon>
    </lineage>
</organism>
<proteinExistence type="predicted"/>
<evidence type="ECO:0000313" key="1">
    <source>
        <dbReference type="EMBL" id="KAK3714817.1"/>
    </source>
</evidence>